<dbReference type="GO" id="GO:1900376">
    <property type="term" value="P:regulation of secondary metabolite biosynthetic process"/>
    <property type="evidence" value="ECO:0007669"/>
    <property type="project" value="TreeGrafter"/>
</dbReference>
<keyword evidence="6 11" id="KW-0862">Zinc</keyword>
<evidence type="ECO:0000256" key="4">
    <source>
        <dbReference type="ARBA" id="ARBA00022491"/>
    </source>
</evidence>
<evidence type="ECO:0000313" key="12">
    <source>
        <dbReference type="EMBL" id="BBH17871.1"/>
    </source>
</evidence>
<dbReference type="CDD" id="cd07153">
    <property type="entry name" value="Fur_like"/>
    <property type="match status" value="1"/>
</dbReference>
<dbReference type="GO" id="GO:0003700">
    <property type="term" value="F:DNA-binding transcription factor activity"/>
    <property type="evidence" value="ECO:0007669"/>
    <property type="project" value="InterPro"/>
</dbReference>
<dbReference type="KEGG" id="nbe:Back2_21580"/>
<dbReference type="RefSeq" id="WP_125569260.1">
    <property type="nucleotide sequence ID" value="NZ_AP019307.1"/>
</dbReference>
<keyword evidence="10" id="KW-0804">Transcription</keyword>
<dbReference type="InterPro" id="IPR036388">
    <property type="entry name" value="WH-like_DNA-bd_sf"/>
</dbReference>
<dbReference type="InterPro" id="IPR036390">
    <property type="entry name" value="WH_DNA-bd_sf"/>
</dbReference>
<feature type="binding site" evidence="11">
    <location>
        <position position="140"/>
    </location>
    <ligand>
        <name>Zn(2+)</name>
        <dbReference type="ChEBI" id="CHEBI:29105"/>
    </ligand>
</feature>
<evidence type="ECO:0000256" key="10">
    <source>
        <dbReference type="ARBA" id="ARBA00023163"/>
    </source>
</evidence>
<dbReference type="OrthoDB" id="5242893at2"/>
<evidence type="ECO:0000256" key="6">
    <source>
        <dbReference type="ARBA" id="ARBA00022833"/>
    </source>
</evidence>
<dbReference type="InterPro" id="IPR002481">
    <property type="entry name" value="FUR"/>
</dbReference>
<gene>
    <name evidence="12" type="ORF">Back2_21580</name>
</gene>
<evidence type="ECO:0000256" key="2">
    <source>
        <dbReference type="ARBA" id="ARBA00007957"/>
    </source>
</evidence>
<keyword evidence="4" id="KW-0678">Repressor</keyword>
<dbReference type="GO" id="GO:0005737">
    <property type="term" value="C:cytoplasm"/>
    <property type="evidence" value="ECO:0007669"/>
    <property type="project" value="UniProtKB-SubCell"/>
</dbReference>
<dbReference type="GO" id="GO:0045892">
    <property type="term" value="P:negative regulation of DNA-templated transcription"/>
    <property type="evidence" value="ECO:0007669"/>
    <property type="project" value="TreeGrafter"/>
</dbReference>
<organism evidence="12 13">
    <name type="scientific">Nocardioides baekrokdamisoli</name>
    <dbReference type="NCBI Taxonomy" id="1804624"/>
    <lineage>
        <taxon>Bacteria</taxon>
        <taxon>Bacillati</taxon>
        <taxon>Actinomycetota</taxon>
        <taxon>Actinomycetes</taxon>
        <taxon>Propionibacteriales</taxon>
        <taxon>Nocardioidaceae</taxon>
        <taxon>Nocardioides</taxon>
    </lineage>
</organism>
<evidence type="ECO:0000256" key="5">
    <source>
        <dbReference type="ARBA" id="ARBA00022723"/>
    </source>
</evidence>
<dbReference type="Proteomes" id="UP000271573">
    <property type="component" value="Chromosome"/>
</dbReference>
<dbReference type="Gene3D" id="3.30.1490.190">
    <property type="match status" value="1"/>
</dbReference>
<keyword evidence="9" id="KW-0238">DNA-binding</keyword>
<name>A0A3G9IVZ9_9ACTN</name>
<evidence type="ECO:0000313" key="13">
    <source>
        <dbReference type="Proteomes" id="UP000271573"/>
    </source>
</evidence>
<comment type="cofactor">
    <cofactor evidence="11">
        <name>Zn(2+)</name>
        <dbReference type="ChEBI" id="CHEBI:29105"/>
    </cofactor>
    <text evidence="11">Binds 1 zinc ion per subunit.</text>
</comment>
<proteinExistence type="inferred from homology"/>
<feature type="binding site" evidence="11">
    <location>
        <position position="99"/>
    </location>
    <ligand>
        <name>Zn(2+)</name>
        <dbReference type="ChEBI" id="CHEBI:29105"/>
    </ligand>
</feature>
<reference evidence="12 13" key="1">
    <citation type="submission" date="2018-11" db="EMBL/GenBank/DDBJ databases">
        <title>Complete genome sequence of Nocardioides baekrokdamisoli strain KCTC 39748.</title>
        <authorList>
            <person name="Kang S.W."/>
            <person name="Lee K.C."/>
            <person name="Kim K.K."/>
            <person name="Kim J.S."/>
            <person name="Kim D.S."/>
            <person name="Ko S.H."/>
            <person name="Yang S.H."/>
            <person name="Shin Y.K."/>
            <person name="Lee J.S."/>
        </authorList>
    </citation>
    <scope>NUCLEOTIDE SEQUENCE [LARGE SCALE GENOMIC DNA]</scope>
    <source>
        <strain evidence="12 13">KCTC 39748</strain>
    </source>
</reference>
<evidence type="ECO:0000256" key="9">
    <source>
        <dbReference type="ARBA" id="ARBA00023125"/>
    </source>
</evidence>
<dbReference type="PANTHER" id="PTHR33202:SF18">
    <property type="entry name" value="TRANSCRIPTIONAL REGULATOR FURA"/>
    <property type="match status" value="1"/>
</dbReference>
<dbReference type="GO" id="GO:0008270">
    <property type="term" value="F:zinc ion binding"/>
    <property type="evidence" value="ECO:0007669"/>
    <property type="project" value="TreeGrafter"/>
</dbReference>
<dbReference type="InterPro" id="IPR043135">
    <property type="entry name" value="Fur_C"/>
</dbReference>
<keyword evidence="3" id="KW-0963">Cytoplasm</keyword>
<dbReference type="AlphaFoldDB" id="A0A3G9IVZ9"/>
<evidence type="ECO:0000256" key="8">
    <source>
        <dbReference type="ARBA" id="ARBA00023015"/>
    </source>
</evidence>
<dbReference type="Gene3D" id="1.10.10.10">
    <property type="entry name" value="Winged helix-like DNA-binding domain superfamily/Winged helix DNA-binding domain"/>
    <property type="match status" value="1"/>
</dbReference>
<evidence type="ECO:0000256" key="11">
    <source>
        <dbReference type="PIRSR" id="PIRSR602481-1"/>
    </source>
</evidence>
<evidence type="ECO:0000256" key="3">
    <source>
        <dbReference type="ARBA" id="ARBA00022490"/>
    </source>
</evidence>
<keyword evidence="5 11" id="KW-0479">Metal-binding</keyword>
<dbReference type="GO" id="GO:0000976">
    <property type="term" value="F:transcription cis-regulatory region binding"/>
    <property type="evidence" value="ECO:0007669"/>
    <property type="project" value="TreeGrafter"/>
</dbReference>
<keyword evidence="13" id="KW-1185">Reference proteome</keyword>
<sequence>MTSTESHSSERIRAAGLRATLQRASVLDVLALQPGHHTVETVHGWAEDLLGSMSMQATYDVLGALAEVGLVRRIETPGQPARYEARAGDNHHHFVCRTCGSTIDIDCATGAAPCLVPFELPTGFVVDEAEVTYWGQCRDCAAAPGEGSDATSPD</sequence>
<feature type="binding site" evidence="11">
    <location>
        <position position="137"/>
    </location>
    <ligand>
        <name>Zn(2+)</name>
        <dbReference type="ChEBI" id="CHEBI:29105"/>
    </ligand>
</feature>
<comment type="subcellular location">
    <subcellularLocation>
        <location evidence="1">Cytoplasm</location>
    </subcellularLocation>
</comment>
<accession>A0A3G9IVZ9</accession>
<keyword evidence="8" id="KW-0805">Transcription regulation</keyword>
<dbReference type="EMBL" id="AP019307">
    <property type="protein sequence ID" value="BBH17871.1"/>
    <property type="molecule type" value="Genomic_DNA"/>
</dbReference>
<evidence type="ECO:0000256" key="7">
    <source>
        <dbReference type="ARBA" id="ARBA00023004"/>
    </source>
</evidence>
<protein>
    <submittedName>
        <fullName evidence="12">Transcriptional repressor</fullName>
    </submittedName>
</protein>
<dbReference type="SUPFAM" id="SSF46785">
    <property type="entry name" value="Winged helix' DNA-binding domain"/>
    <property type="match status" value="1"/>
</dbReference>
<keyword evidence="7" id="KW-0408">Iron</keyword>
<evidence type="ECO:0000256" key="1">
    <source>
        <dbReference type="ARBA" id="ARBA00004496"/>
    </source>
</evidence>
<feature type="binding site" evidence="11">
    <location>
        <position position="96"/>
    </location>
    <ligand>
        <name>Zn(2+)</name>
        <dbReference type="ChEBI" id="CHEBI:29105"/>
    </ligand>
</feature>
<dbReference type="Pfam" id="PF01475">
    <property type="entry name" value="FUR"/>
    <property type="match status" value="1"/>
</dbReference>
<dbReference type="PANTHER" id="PTHR33202">
    <property type="entry name" value="ZINC UPTAKE REGULATION PROTEIN"/>
    <property type="match status" value="1"/>
</dbReference>
<comment type="similarity">
    <text evidence="2">Belongs to the Fur family.</text>
</comment>